<name>A0A8K0NGC8_9HYPO</name>
<keyword evidence="3" id="KW-0812">Transmembrane</keyword>
<comment type="caution">
    <text evidence="4">The sequence shown here is derived from an EMBL/GenBank/DDBJ whole genome shotgun (WGS) entry which is preliminary data.</text>
</comment>
<keyword evidence="5" id="KW-1185">Reference proteome</keyword>
<sequence>MSQGQAGDAPLPPPRSAIMHNMAVAGAIITPLAMLLPPRKMDVRFFVLAGTFSLATNHLAHEYTGQSIYSRFGNRVGSVFDSSLPEGAKRTQQLLKEQKEREAAEKQRLLAGDKNKTAGLVKDIWMGGETEDWQEKRAEEHRQSIEEGKGLSGIIFEQIADVWNGNYGKKDSHPKDHGEPPSERR</sequence>
<dbReference type="AlphaFoldDB" id="A0A8K0NGC8"/>
<feature type="transmembrane region" description="Helical" evidence="3">
    <location>
        <begin position="17"/>
        <end position="36"/>
    </location>
</feature>
<evidence type="ECO:0000256" key="3">
    <source>
        <dbReference type="SAM" id="Phobius"/>
    </source>
</evidence>
<organism evidence="4 5">
    <name type="scientific">Claviceps africana</name>
    <dbReference type="NCBI Taxonomy" id="83212"/>
    <lineage>
        <taxon>Eukaryota</taxon>
        <taxon>Fungi</taxon>
        <taxon>Dikarya</taxon>
        <taxon>Ascomycota</taxon>
        <taxon>Pezizomycotina</taxon>
        <taxon>Sordariomycetes</taxon>
        <taxon>Hypocreomycetidae</taxon>
        <taxon>Hypocreales</taxon>
        <taxon>Clavicipitaceae</taxon>
        <taxon>Claviceps</taxon>
    </lineage>
</organism>
<accession>A0A8K0NGC8</accession>
<evidence type="ECO:0000313" key="4">
    <source>
        <dbReference type="EMBL" id="KAG5925592.1"/>
    </source>
</evidence>
<dbReference type="EMBL" id="SRPY01000356">
    <property type="protein sequence ID" value="KAG5925592.1"/>
    <property type="molecule type" value="Genomic_DNA"/>
</dbReference>
<evidence type="ECO:0000256" key="1">
    <source>
        <dbReference type="SAM" id="Coils"/>
    </source>
</evidence>
<dbReference type="Proteomes" id="UP000811619">
    <property type="component" value="Unassembled WGS sequence"/>
</dbReference>
<evidence type="ECO:0008006" key="6">
    <source>
        <dbReference type="Google" id="ProtNLM"/>
    </source>
</evidence>
<reference evidence="4" key="1">
    <citation type="journal article" date="2020" name="bioRxiv">
        <title>Whole genome comparisons of ergot fungi reveals the divergence and evolution of species within the genus Claviceps are the result of varying mechanisms driving genome evolution and host range expansion.</title>
        <authorList>
            <person name="Wyka S.A."/>
            <person name="Mondo S.J."/>
            <person name="Liu M."/>
            <person name="Dettman J."/>
            <person name="Nalam V."/>
            <person name="Broders K.D."/>
        </authorList>
    </citation>
    <scope>NUCLEOTIDE SEQUENCE</scope>
    <source>
        <strain evidence="4">CCC 489</strain>
    </source>
</reference>
<gene>
    <name evidence="4" type="ORF">E4U42_004141</name>
</gene>
<proteinExistence type="predicted"/>
<protein>
    <recommendedName>
        <fullName evidence="6">Rhomboid family membrane protein</fullName>
    </recommendedName>
</protein>
<feature type="compositionally biased region" description="Basic and acidic residues" evidence="2">
    <location>
        <begin position="168"/>
        <end position="185"/>
    </location>
</feature>
<keyword evidence="1" id="KW-0175">Coiled coil</keyword>
<evidence type="ECO:0000313" key="5">
    <source>
        <dbReference type="Proteomes" id="UP000811619"/>
    </source>
</evidence>
<feature type="coiled-coil region" evidence="1">
    <location>
        <begin position="88"/>
        <end position="116"/>
    </location>
</feature>
<dbReference type="OrthoDB" id="5411041at2759"/>
<evidence type="ECO:0000256" key="2">
    <source>
        <dbReference type="SAM" id="MobiDB-lite"/>
    </source>
</evidence>
<keyword evidence="3" id="KW-0472">Membrane</keyword>
<keyword evidence="3" id="KW-1133">Transmembrane helix</keyword>
<feature type="region of interest" description="Disordered" evidence="2">
    <location>
        <begin position="165"/>
        <end position="185"/>
    </location>
</feature>